<gene>
    <name evidence="2" type="ORF">Nepgr_022466</name>
</gene>
<proteinExistence type="predicted"/>
<evidence type="ECO:0000313" key="2">
    <source>
        <dbReference type="EMBL" id="GMH20625.1"/>
    </source>
</evidence>
<reference evidence="2" key="1">
    <citation type="submission" date="2023-05" db="EMBL/GenBank/DDBJ databases">
        <title>Nepenthes gracilis genome sequencing.</title>
        <authorList>
            <person name="Fukushima K."/>
        </authorList>
    </citation>
    <scope>NUCLEOTIDE SEQUENCE</scope>
    <source>
        <strain evidence="2">SING2019-196</strain>
    </source>
</reference>
<sequence>MSPILVLWMDACETKEELYSNTKKAMNTLKPPLVPPKEQWSYHTRSRTREIGSRYMSLAPKNTVCFRRSQSPKLSRTCNSSSQLTPKRAISQSGGDLPPYLSRIAHLHGSRSISRAAIVIQKIASGGRSPESYGLPPCVVLVFHFNRCHFNSKSKRRKNQLVMPFRSHFEAFLKGGTKQAGKHHRSTKAYTRERGAL</sequence>
<keyword evidence="3" id="KW-1185">Reference proteome</keyword>
<comment type="caution">
    <text evidence="2">The sequence shown here is derived from an EMBL/GenBank/DDBJ whole genome shotgun (WGS) entry which is preliminary data.</text>
</comment>
<protein>
    <submittedName>
        <fullName evidence="2">Uncharacterized protein</fullName>
    </submittedName>
</protein>
<name>A0AAD3XY79_NEPGR</name>
<dbReference type="AlphaFoldDB" id="A0AAD3XY79"/>
<dbReference type="EMBL" id="BSYO01000022">
    <property type="protein sequence ID" value="GMH20625.1"/>
    <property type="molecule type" value="Genomic_DNA"/>
</dbReference>
<evidence type="ECO:0000256" key="1">
    <source>
        <dbReference type="SAM" id="MobiDB-lite"/>
    </source>
</evidence>
<feature type="region of interest" description="Disordered" evidence="1">
    <location>
        <begin position="176"/>
        <end position="197"/>
    </location>
</feature>
<accession>A0AAD3XY79</accession>
<dbReference type="Proteomes" id="UP001279734">
    <property type="component" value="Unassembled WGS sequence"/>
</dbReference>
<organism evidence="2 3">
    <name type="scientific">Nepenthes gracilis</name>
    <name type="common">Slender pitcher plant</name>
    <dbReference type="NCBI Taxonomy" id="150966"/>
    <lineage>
        <taxon>Eukaryota</taxon>
        <taxon>Viridiplantae</taxon>
        <taxon>Streptophyta</taxon>
        <taxon>Embryophyta</taxon>
        <taxon>Tracheophyta</taxon>
        <taxon>Spermatophyta</taxon>
        <taxon>Magnoliopsida</taxon>
        <taxon>eudicotyledons</taxon>
        <taxon>Gunneridae</taxon>
        <taxon>Pentapetalae</taxon>
        <taxon>Caryophyllales</taxon>
        <taxon>Nepenthaceae</taxon>
        <taxon>Nepenthes</taxon>
    </lineage>
</organism>
<evidence type="ECO:0000313" key="3">
    <source>
        <dbReference type="Proteomes" id="UP001279734"/>
    </source>
</evidence>